<feature type="region of interest" description="Disordered" evidence="1">
    <location>
        <begin position="82"/>
        <end position="109"/>
    </location>
</feature>
<proteinExistence type="predicted"/>
<dbReference type="STRING" id="571933.SAMN05216362_104125"/>
<dbReference type="EMBL" id="FOES01000004">
    <property type="protein sequence ID" value="SEP93788.1"/>
    <property type="molecule type" value="Genomic_DNA"/>
</dbReference>
<keyword evidence="4" id="KW-1185">Reference proteome</keyword>
<dbReference type="InterPro" id="IPR036680">
    <property type="entry name" value="SPOR-like_sf"/>
</dbReference>
<name>A0A1H9BZI1_9BACI</name>
<organism evidence="3 4">
    <name type="scientific">Piscibacillus halophilus</name>
    <dbReference type="NCBI Taxonomy" id="571933"/>
    <lineage>
        <taxon>Bacteria</taxon>
        <taxon>Bacillati</taxon>
        <taxon>Bacillota</taxon>
        <taxon>Bacilli</taxon>
        <taxon>Bacillales</taxon>
        <taxon>Bacillaceae</taxon>
        <taxon>Piscibacillus</taxon>
    </lineage>
</organism>
<keyword evidence="2" id="KW-0472">Membrane</keyword>
<dbReference type="AlphaFoldDB" id="A0A1H9BZI1"/>
<gene>
    <name evidence="3" type="ORF">SAMN05216362_104125</name>
</gene>
<evidence type="ECO:0000256" key="1">
    <source>
        <dbReference type="SAM" id="MobiDB-lite"/>
    </source>
</evidence>
<evidence type="ECO:0008006" key="5">
    <source>
        <dbReference type="Google" id="ProtNLM"/>
    </source>
</evidence>
<sequence>MDEQKKVRVTMNQYPQHEKKHDLEHYLTPKKSNPKSSFLTFNGRTMLAKMVKPILLAVFLGVIFGAGLIYYFSDLSPDAVPVTTVDQDDEESNEQQSSGEGEENGEAFSKPSTEYEVIQFGLFSSQENADELVQDKLKPNSIPAIVQEDGGQYYVISHLVSEEAEKSSVTDWLESTGLVYMEDFFYKSWGFDRVSLNVEGEPLNWLNEGLSIIESGESQNDETWRNELESWLSKRPSQYEEASRLNQVNNLLGELSNEEDDAQSDFIQHTILLNLHLFYTNLS</sequence>
<dbReference type="SUPFAM" id="SSF110997">
    <property type="entry name" value="Sporulation related repeat"/>
    <property type="match status" value="1"/>
</dbReference>
<keyword evidence="2" id="KW-1133">Transmembrane helix</keyword>
<evidence type="ECO:0000313" key="3">
    <source>
        <dbReference type="EMBL" id="SEP93788.1"/>
    </source>
</evidence>
<reference evidence="3 4" key="1">
    <citation type="submission" date="2016-10" db="EMBL/GenBank/DDBJ databases">
        <authorList>
            <person name="de Groot N.N."/>
        </authorList>
    </citation>
    <scope>NUCLEOTIDE SEQUENCE [LARGE SCALE GENOMIC DNA]</scope>
    <source>
        <strain evidence="3 4">DSM 21633</strain>
    </source>
</reference>
<dbReference type="OrthoDB" id="2962171at2"/>
<dbReference type="RefSeq" id="WP_091772710.1">
    <property type="nucleotide sequence ID" value="NZ_FOES01000004.1"/>
</dbReference>
<dbReference type="Proteomes" id="UP000199427">
    <property type="component" value="Unassembled WGS sequence"/>
</dbReference>
<protein>
    <recommendedName>
        <fullName evidence="5">SPOR domain-containing protein</fullName>
    </recommendedName>
</protein>
<dbReference type="GO" id="GO:0042834">
    <property type="term" value="F:peptidoglycan binding"/>
    <property type="evidence" value="ECO:0007669"/>
    <property type="project" value="InterPro"/>
</dbReference>
<keyword evidence="2" id="KW-0812">Transmembrane</keyword>
<feature type="transmembrane region" description="Helical" evidence="2">
    <location>
        <begin position="54"/>
        <end position="72"/>
    </location>
</feature>
<accession>A0A1H9BZI1</accession>
<evidence type="ECO:0000256" key="2">
    <source>
        <dbReference type="SAM" id="Phobius"/>
    </source>
</evidence>
<evidence type="ECO:0000313" key="4">
    <source>
        <dbReference type="Proteomes" id="UP000199427"/>
    </source>
</evidence>